<reference evidence="1" key="1">
    <citation type="submission" date="2022-01" db="EMBL/GenBank/DDBJ databases">
        <title>Genome-Based Taxonomic Classification of the Phylum Actinobacteria.</title>
        <authorList>
            <person name="Gao Y."/>
        </authorList>
    </citation>
    <scope>NUCLEOTIDE SEQUENCE</scope>
    <source>
        <strain evidence="1">KLBMP 8922</strain>
    </source>
</reference>
<dbReference type="RefSeq" id="WP_235057496.1">
    <property type="nucleotide sequence ID" value="NZ_JAKFHA010000038.1"/>
</dbReference>
<organism evidence="1 2">
    <name type="scientific">Yinghuangia soli</name>
    <dbReference type="NCBI Taxonomy" id="2908204"/>
    <lineage>
        <taxon>Bacteria</taxon>
        <taxon>Bacillati</taxon>
        <taxon>Actinomycetota</taxon>
        <taxon>Actinomycetes</taxon>
        <taxon>Kitasatosporales</taxon>
        <taxon>Streptomycetaceae</taxon>
        <taxon>Yinghuangia</taxon>
    </lineage>
</organism>
<dbReference type="Proteomes" id="UP001165378">
    <property type="component" value="Unassembled WGS sequence"/>
</dbReference>
<dbReference type="EMBL" id="JAKFHA010000038">
    <property type="protein sequence ID" value="MCF2532722.1"/>
    <property type="molecule type" value="Genomic_DNA"/>
</dbReference>
<evidence type="ECO:0008006" key="3">
    <source>
        <dbReference type="Google" id="ProtNLM"/>
    </source>
</evidence>
<accession>A0AA41Q9K9</accession>
<dbReference type="Gene3D" id="1.10.287.950">
    <property type="entry name" value="Methyl-accepting chemotaxis protein"/>
    <property type="match status" value="1"/>
</dbReference>
<evidence type="ECO:0000313" key="1">
    <source>
        <dbReference type="EMBL" id="MCF2532722.1"/>
    </source>
</evidence>
<sequence length="383" mass="39696">MSLTRSLNALPAAFDRVQRSSLAATNRLKNVGDAADRTERQISRIKKTADLADNGLGKIKNGGQAATASFKNLGNPALQADKRLDGVKKSAQAADQAMGKIQKSAGQAGTGLSGIKNHADQADKAFGTGKKGAEGFSGAVNTLKTSADGGRDSLRSVKTQADDVEKSVGLAGKTAGGAGKAAFSGLGEGLLGAEKGQKALNTAMKGSLLGAVIALVLPLIEHFGGLDRIIQVVSDNFVKGVTWMRDGIKPVIEGIVNFFTLPARMATKAINFIIDQVNKLHFKMPGWLGGAEFGFNIARVPEVIPALAAGGIVRATPGGRLARIAEGGEAEAVIPLSKLEKYLALGRNGGPQSGFHIENYYEAGGAGPRQVAEQLMFLAKARG</sequence>
<dbReference type="AlphaFoldDB" id="A0AA41Q9K9"/>
<evidence type="ECO:0000313" key="2">
    <source>
        <dbReference type="Proteomes" id="UP001165378"/>
    </source>
</evidence>
<protein>
    <recommendedName>
        <fullName evidence="3">Phage tail tape measure protein</fullName>
    </recommendedName>
</protein>
<keyword evidence="2" id="KW-1185">Reference proteome</keyword>
<gene>
    <name evidence="1" type="ORF">LZ495_36695</name>
</gene>
<proteinExistence type="predicted"/>
<name>A0AA41Q9K9_9ACTN</name>
<comment type="caution">
    <text evidence="1">The sequence shown here is derived from an EMBL/GenBank/DDBJ whole genome shotgun (WGS) entry which is preliminary data.</text>
</comment>